<accession>A0A368BZM3</accession>
<keyword evidence="5 6" id="KW-0408">Iron</keyword>
<keyword evidence="1" id="KW-0813">Transport</keyword>
<dbReference type="GO" id="GO:0005506">
    <property type="term" value="F:iron ion binding"/>
    <property type="evidence" value="ECO:0007669"/>
    <property type="project" value="InterPro"/>
</dbReference>
<dbReference type="Gene3D" id="1.10.760.10">
    <property type="entry name" value="Cytochrome c-like domain"/>
    <property type="match status" value="1"/>
</dbReference>
<dbReference type="Pfam" id="PF13442">
    <property type="entry name" value="Cytochrome_CBB3"/>
    <property type="match status" value="1"/>
</dbReference>
<sequence>MKKILPFLTVVCAVIFMFNGKKYDELVSSRLSSDVAICLQGESCGQAVLAAASSSAAGGSRSAEQIYTSGCAACHDAGVAGAPMLAVLSQWEQRLVKGTDMLINNAWSGIGGMPAKGLCSDCTKEEIGLAVEYMLDTL</sequence>
<evidence type="ECO:0000256" key="1">
    <source>
        <dbReference type="ARBA" id="ARBA00022448"/>
    </source>
</evidence>
<dbReference type="PANTHER" id="PTHR40942:SF2">
    <property type="entry name" value="CYTOCHROME-RELATED"/>
    <property type="match status" value="1"/>
</dbReference>
<evidence type="ECO:0000259" key="7">
    <source>
        <dbReference type="PROSITE" id="PS51007"/>
    </source>
</evidence>
<proteinExistence type="predicted"/>
<comment type="caution">
    <text evidence="8">The sequence shown here is derived from an EMBL/GenBank/DDBJ whole genome shotgun (WGS) entry which is preliminary data.</text>
</comment>
<evidence type="ECO:0000256" key="4">
    <source>
        <dbReference type="ARBA" id="ARBA00022982"/>
    </source>
</evidence>
<evidence type="ECO:0000313" key="9">
    <source>
        <dbReference type="Proteomes" id="UP000253307"/>
    </source>
</evidence>
<evidence type="ECO:0000256" key="2">
    <source>
        <dbReference type="ARBA" id="ARBA00022617"/>
    </source>
</evidence>
<dbReference type="PROSITE" id="PS51007">
    <property type="entry name" value="CYTC"/>
    <property type="match status" value="1"/>
</dbReference>
<dbReference type="AlphaFoldDB" id="A0A368BZM3"/>
<dbReference type="EMBL" id="QOPE01000006">
    <property type="protein sequence ID" value="RCL42166.1"/>
    <property type="molecule type" value="Genomic_DNA"/>
</dbReference>
<dbReference type="InterPro" id="IPR009056">
    <property type="entry name" value="Cyt_c-like_dom"/>
</dbReference>
<dbReference type="Proteomes" id="UP000253307">
    <property type="component" value="Unassembled WGS sequence"/>
</dbReference>
<protein>
    <submittedName>
        <fullName evidence="8">Cytochrome c5 family protein</fullName>
    </submittedName>
</protein>
<dbReference type="GO" id="GO:0009055">
    <property type="term" value="F:electron transfer activity"/>
    <property type="evidence" value="ECO:0007669"/>
    <property type="project" value="InterPro"/>
</dbReference>
<keyword evidence="3 6" id="KW-0479">Metal-binding</keyword>
<reference evidence="8 9" key="1">
    <citation type="journal article" date="2018" name="Microbiome">
        <title>Fine metagenomic profile of the Mediterranean stratified and mixed water columns revealed by assembly and recruitment.</title>
        <authorList>
            <person name="Haro-Moreno J.M."/>
            <person name="Lopez-Perez M."/>
            <person name="De La Torre J.R."/>
            <person name="Picazo A."/>
            <person name="Camacho A."/>
            <person name="Rodriguez-Valera F."/>
        </authorList>
    </citation>
    <scope>NUCLEOTIDE SEQUENCE [LARGE SCALE GENOMIC DNA]</scope>
    <source>
        <strain evidence="8">MED-G82</strain>
    </source>
</reference>
<feature type="domain" description="Cytochrome c" evidence="7">
    <location>
        <begin position="58"/>
        <end position="138"/>
    </location>
</feature>
<dbReference type="PRINTS" id="PR00607">
    <property type="entry name" value="CYTCHROMECIE"/>
</dbReference>
<dbReference type="SUPFAM" id="SSF46626">
    <property type="entry name" value="Cytochrome c"/>
    <property type="match status" value="1"/>
</dbReference>
<evidence type="ECO:0000256" key="5">
    <source>
        <dbReference type="ARBA" id="ARBA00023004"/>
    </source>
</evidence>
<dbReference type="PANTHER" id="PTHR40942">
    <property type="match status" value="1"/>
</dbReference>
<evidence type="ECO:0000313" key="8">
    <source>
        <dbReference type="EMBL" id="RCL42166.1"/>
    </source>
</evidence>
<organism evidence="8 9">
    <name type="scientific">SAR86 cluster bacterium</name>
    <dbReference type="NCBI Taxonomy" id="2030880"/>
    <lineage>
        <taxon>Bacteria</taxon>
        <taxon>Pseudomonadati</taxon>
        <taxon>Pseudomonadota</taxon>
        <taxon>Gammaproteobacteria</taxon>
        <taxon>SAR86 cluster</taxon>
    </lineage>
</organism>
<evidence type="ECO:0000256" key="6">
    <source>
        <dbReference type="PROSITE-ProRule" id="PRU00433"/>
    </source>
</evidence>
<keyword evidence="2 6" id="KW-0349">Heme</keyword>
<dbReference type="InterPro" id="IPR002323">
    <property type="entry name" value="Cyt_CIE"/>
</dbReference>
<gene>
    <name evidence="8" type="ORF">DBW96_01315</name>
</gene>
<evidence type="ECO:0000256" key="3">
    <source>
        <dbReference type="ARBA" id="ARBA00022723"/>
    </source>
</evidence>
<keyword evidence="4" id="KW-0249">Electron transport</keyword>
<name>A0A368BZM3_9GAMM</name>
<dbReference type="GO" id="GO:0020037">
    <property type="term" value="F:heme binding"/>
    <property type="evidence" value="ECO:0007669"/>
    <property type="project" value="InterPro"/>
</dbReference>
<dbReference type="InterPro" id="IPR036909">
    <property type="entry name" value="Cyt_c-like_dom_sf"/>
</dbReference>